<proteinExistence type="predicted"/>
<dbReference type="Proteomes" id="UP000069443">
    <property type="component" value="Unassembled WGS sequence"/>
</dbReference>
<accession>A0A100WC07</accession>
<protein>
    <submittedName>
        <fullName evidence="2">Uncharacterized protein</fullName>
    </submittedName>
</protein>
<sequence>MANAVKNASAVGSGPFGLGVQALNEAAVATTAITAAATRETDEVIVAIETDVKDVTTPDGGGAPRPDRDPPLSRAARSRRYPPE</sequence>
<reference evidence="3" key="1">
    <citation type="journal article" date="2016" name="Genome Announc.">
        <title>Draft Genome Sequences of Five Rapidly Growing Mycobacterium Species, M. thermoresistibile, M. fortuitum subsp. acetamidolyticum, M. canariasense, M. brisbanense, and M. novocastrense.</title>
        <authorList>
            <person name="Katahira K."/>
            <person name="Ogura Y."/>
            <person name="Gotoh Y."/>
            <person name="Hayashi T."/>
        </authorList>
    </citation>
    <scope>NUCLEOTIDE SEQUENCE [LARGE SCALE GENOMIC DNA]</scope>
    <source>
        <strain evidence="3">JCM15298</strain>
    </source>
</reference>
<reference evidence="3" key="2">
    <citation type="submission" date="2016-02" db="EMBL/GenBank/DDBJ databases">
        <title>Draft genome sequence of five rapidly growing Mycobacterium species.</title>
        <authorList>
            <person name="Katahira K."/>
            <person name="Gotou Y."/>
            <person name="Iida K."/>
            <person name="Ogura Y."/>
            <person name="Hayashi T."/>
        </authorList>
    </citation>
    <scope>NUCLEOTIDE SEQUENCE [LARGE SCALE GENOMIC DNA]</scope>
    <source>
        <strain evidence="3">JCM15298</strain>
    </source>
</reference>
<evidence type="ECO:0000256" key="1">
    <source>
        <dbReference type="SAM" id="MobiDB-lite"/>
    </source>
</evidence>
<keyword evidence="3" id="KW-1185">Reference proteome</keyword>
<evidence type="ECO:0000313" key="2">
    <source>
        <dbReference type="EMBL" id="GAS95259.1"/>
    </source>
</evidence>
<gene>
    <name evidence="2" type="ORF">RMCC_2225</name>
</gene>
<feature type="region of interest" description="Disordered" evidence="1">
    <location>
        <begin position="51"/>
        <end position="84"/>
    </location>
</feature>
<comment type="caution">
    <text evidence="2">The sequence shown here is derived from an EMBL/GenBank/DDBJ whole genome shotgun (WGS) entry which is preliminary data.</text>
</comment>
<dbReference type="AlphaFoldDB" id="A0A100WC07"/>
<organism evidence="2 3">
    <name type="scientific">Mycolicibacterium canariasense</name>
    <name type="common">Mycobacterium canariasense</name>
    <dbReference type="NCBI Taxonomy" id="228230"/>
    <lineage>
        <taxon>Bacteria</taxon>
        <taxon>Bacillati</taxon>
        <taxon>Actinomycetota</taxon>
        <taxon>Actinomycetes</taxon>
        <taxon>Mycobacteriales</taxon>
        <taxon>Mycobacteriaceae</taxon>
        <taxon>Mycolicibacterium</taxon>
    </lineage>
</organism>
<dbReference type="EMBL" id="BCSY01000036">
    <property type="protein sequence ID" value="GAS95259.1"/>
    <property type="molecule type" value="Genomic_DNA"/>
</dbReference>
<name>A0A100WC07_MYCCR</name>
<evidence type="ECO:0000313" key="3">
    <source>
        <dbReference type="Proteomes" id="UP000069443"/>
    </source>
</evidence>